<organism evidence="3 4">
    <name type="scientific">Botryobasidium botryosum (strain FD-172 SS1)</name>
    <dbReference type="NCBI Taxonomy" id="930990"/>
    <lineage>
        <taxon>Eukaryota</taxon>
        <taxon>Fungi</taxon>
        <taxon>Dikarya</taxon>
        <taxon>Basidiomycota</taxon>
        <taxon>Agaricomycotina</taxon>
        <taxon>Agaricomycetes</taxon>
        <taxon>Cantharellales</taxon>
        <taxon>Botryobasidiaceae</taxon>
        <taxon>Botryobasidium</taxon>
    </lineage>
</organism>
<evidence type="ECO:0000313" key="4">
    <source>
        <dbReference type="Proteomes" id="UP000027195"/>
    </source>
</evidence>
<dbReference type="EMBL" id="KL198059">
    <property type="protein sequence ID" value="KDQ11362.1"/>
    <property type="molecule type" value="Genomic_DNA"/>
</dbReference>
<keyword evidence="2" id="KW-0472">Membrane</keyword>
<name>A0A067MHM4_BOTB1</name>
<feature type="region of interest" description="Disordered" evidence="1">
    <location>
        <begin position="555"/>
        <end position="574"/>
    </location>
</feature>
<dbReference type="HOGENOM" id="CLU_017508_0_0_1"/>
<feature type="compositionally biased region" description="Polar residues" evidence="1">
    <location>
        <begin position="564"/>
        <end position="574"/>
    </location>
</feature>
<proteinExistence type="predicted"/>
<keyword evidence="4" id="KW-1185">Reference proteome</keyword>
<evidence type="ECO:0000313" key="3">
    <source>
        <dbReference type="EMBL" id="KDQ11362.1"/>
    </source>
</evidence>
<feature type="compositionally biased region" description="Basic and acidic residues" evidence="1">
    <location>
        <begin position="504"/>
        <end position="514"/>
    </location>
</feature>
<keyword evidence="2" id="KW-1133">Transmembrane helix</keyword>
<accession>A0A067MHM4</accession>
<reference evidence="4" key="1">
    <citation type="journal article" date="2014" name="Proc. Natl. Acad. Sci. U.S.A.">
        <title>Extensive sampling of basidiomycete genomes demonstrates inadequacy of the white-rot/brown-rot paradigm for wood decay fungi.</title>
        <authorList>
            <person name="Riley R."/>
            <person name="Salamov A.A."/>
            <person name="Brown D.W."/>
            <person name="Nagy L.G."/>
            <person name="Floudas D."/>
            <person name="Held B.W."/>
            <person name="Levasseur A."/>
            <person name="Lombard V."/>
            <person name="Morin E."/>
            <person name="Otillar R."/>
            <person name="Lindquist E.A."/>
            <person name="Sun H."/>
            <person name="LaButti K.M."/>
            <person name="Schmutz J."/>
            <person name="Jabbour D."/>
            <person name="Luo H."/>
            <person name="Baker S.E."/>
            <person name="Pisabarro A.G."/>
            <person name="Walton J.D."/>
            <person name="Blanchette R.A."/>
            <person name="Henrissat B."/>
            <person name="Martin F."/>
            <person name="Cullen D."/>
            <person name="Hibbett D.S."/>
            <person name="Grigoriev I.V."/>
        </authorList>
    </citation>
    <scope>NUCLEOTIDE SEQUENCE [LARGE SCALE GENOMIC DNA]</scope>
    <source>
        <strain evidence="4">FD-172 SS1</strain>
    </source>
</reference>
<dbReference type="InParanoid" id="A0A067MHM4"/>
<sequence length="574" mass="61817">MASFNLLVRRSTKARKESRYPWTLNIFIYVVLLGFTSGLAFLLERTFTIDAFLTQQPNGVPGHASVLGGLSSQDMIWVQTFQQAKTGEQESFIADLFNIKTHASSLQHPYKNHSVFIPELFPEQLLPGAQGSGSFTQSDMASVLGNAMNSPAVAVTDTPLGKLVRWPRWGIRVACRSLPDPALHLVPLSPSNYTYLYLPYSLIGSLAADLQLQVSIPPLITPWKPSATLLRNDTLPAGLDPSTIYTAYVTSDDGSPHVWVFFTLDNGTSGKGWTLVDVHMVRVKTAHTPNGSFLATASVNGTQIGYDVVICLEAVEPWIVEAYNITGRSPYTTRILEPGNTVGKLNGTPYPGVASMLDSSNISEAYLPPIFSARKDMTAESKGFNYYPSPVMVKFAGEGGALDGGAYTKLSPSSMEAVIGSWDASRALPYLVGTGYITAETREDRIIGTGAVNILYLGLVLGGTLLVGIIADVCIPRLPGGVPLRDFGVLSSITVARSALRRLDEVGRAPDSDRPGPNQPDSDAERPPSSANTPPSPGLGPEFYMDLDELRKKIGDVPTGAQIERSTSPLLDKP</sequence>
<feature type="transmembrane region" description="Helical" evidence="2">
    <location>
        <begin position="20"/>
        <end position="43"/>
    </location>
</feature>
<dbReference type="Proteomes" id="UP000027195">
    <property type="component" value="Unassembled WGS sequence"/>
</dbReference>
<evidence type="ECO:0000256" key="1">
    <source>
        <dbReference type="SAM" id="MobiDB-lite"/>
    </source>
</evidence>
<dbReference type="AlphaFoldDB" id="A0A067MHM4"/>
<evidence type="ECO:0000256" key="2">
    <source>
        <dbReference type="SAM" id="Phobius"/>
    </source>
</evidence>
<feature type="region of interest" description="Disordered" evidence="1">
    <location>
        <begin position="504"/>
        <end position="544"/>
    </location>
</feature>
<dbReference type="STRING" id="930990.A0A067MHM4"/>
<dbReference type="OrthoDB" id="8191639at2759"/>
<keyword evidence="2" id="KW-0812">Transmembrane</keyword>
<feature type="non-terminal residue" evidence="3">
    <location>
        <position position="1"/>
    </location>
</feature>
<gene>
    <name evidence="3" type="ORF">BOTBODRAFT_35447</name>
</gene>
<protein>
    <submittedName>
        <fullName evidence="3">Uncharacterized protein</fullName>
    </submittedName>
</protein>